<keyword evidence="8" id="KW-1185">Reference proteome</keyword>
<keyword evidence="3 5" id="KW-1133">Transmembrane helix</keyword>
<keyword evidence="2 5" id="KW-0812">Transmembrane</keyword>
<organism evidence="7 8">
    <name type="scientific">Magallana gigas</name>
    <name type="common">Pacific oyster</name>
    <name type="synonym">Crassostrea gigas</name>
    <dbReference type="NCBI Taxonomy" id="29159"/>
    <lineage>
        <taxon>Eukaryota</taxon>
        <taxon>Metazoa</taxon>
        <taxon>Spiralia</taxon>
        <taxon>Lophotrochozoa</taxon>
        <taxon>Mollusca</taxon>
        <taxon>Bivalvia</taxon>
        <taxon>Autobranchia</taxon>
        <taxon>Pteriomorphia</taxon>
        <taxon>Ostreida</taxon>
        <taxon>Ostreoidea</taxon>
        <taxon>Ostreidae</taxon>
        <taxon>Magallana</taxon>
    </lineage>
</organism>
<proteinExistence type="predicted"/>
<evidence type="ECO:0000256" key="3">
    <source>
        <dbReference type="ARBA" id="ARBA00022989"/>
    </source>
</evidence>
<dbReference type="InterPro" id="IPR050307">
    <property type="entry name" value="Sterol_Desaturase_Related"/>
</dbReference>
<evidence type="ECO:0000256" key="2">
    <source>
        <dbReference type="ARBA" id="ARBA00022692"/>
    </source>
</evidence>
<dbReference type="EnsemblMetazoa" id="G23215.4">
    <property type="protein sequence ID" value="G23215.4:cds"/>
    <property type="gene ID" value="G23215"/>
</dbReference>
<evidence type="ECO:0000259" key="6">
    <source>
        <dbReference type="Pfam" id="PF04116"/>
    </source>
</evidence>
<accession>A0A8W8KF31</accession>
<evidence type="ECO:0000313" key="7">
    <source>
        <dbReference type="EnsemblMetazoa" id="G23215.3:cds"/>
    </source>
</evidence>
<evidence type="ECO:0000313" key="8">
    <source>
        <dbReference type="Proteomes" id="UP000005408"/>
    </source>
</evidence>
<feature type="domain" description="Fatty acid hydroxylase" evidence="6">
    <location>
        <begin position="114"/>
        <end position="237"/>
    </location>
</feature>
<keyword evidence="4 5" id="KW-0472">Membrane</keyword>
<feature type="transmembrane region" description="Helical" evidence="5">
    <location>
        <begin position="107"/>
        <end position="127"/>
    </location>
</feature>
<sequence length="260" mass="29941">MEGTLLQSLNLQELFRVVWTTFSVYLSVLTIVGGGFLLVDIYHRPRWVLKYKIQTGKNLMIEKSRLWSLINNILVNSTVVLLPGAVVFYLLLKWRGSDLSFTPPSTTVFLVDMLGFMMIEEIGFYYAHRLLHTSFLYKRIHKKHHEWTAPIGLTAVYAHPVEMLLSNLIPFLCGPLIFGSNLVTTLWWFAIAFSVTIIHHSGYHLPLLPSPEFHDFHHLKFTGNYGVLGVLDRLHGTDKVFRESSRFKKHRLIFSAKALT</sequence>
<dbReference type="InterPro" id="IPR006694">
    <property type="entry name" value="Fatty_acid_hydroxylase"/>
</dbReference>
<dbReference type="Proteomes" id="UP000005408">
    <property type="component" value="Unassembled WGS sequence"/>
</dbReference>
<dbReference type="PANTHER" id="PTHR11863">
    <property type="entry name" value="STEROL DESATURASE"/>
    <property type="match status" value="1"/>
</dbReference>
<dbReference type="OrthoDB" id="408954at2759"/>
<dbReference type="EnsemblMetazoa" id="G23215.3">
    <property type="protein sequence ID" value="G23215.3:cds"/>
    <property type="gene ID" value="G23215"/>
</dbReference>
<feature type="transmembrane region" description="Helical" evidence="5">
    <location>
        <begin position="69"/>
        <end position="92"/>
    </location>
</feature>
<dbReference type="EnsemblMetazoa" id="G23215.1">
    <property type="protein sequence ID" value="G23215.1:cds"/>
    <property type="gene ID" value="G23215"/>
</dbReference>
<protein>
    <recommendedName>
        <fullName evidence="6">Fatty acid hydroxylase domain-containing protein</fullName>
    </recommendedName>
</protein>
<feature type="transmembrane region" description="Helical" evidence="5">
    <location>
        <begin position="22"/>
        <end position="42"/>
    </location>
</feature>
<reference evidence="7" key="1">
    <citation type="submission" date="2022-08" db="UniProtKB">
        <authorList>
            <consortium name="EnsemblMetazoa"/>
        </authorList>
    </citation>
    <scope>IDENTIFICATION</scope>
    <source>
        <strain evidence="7">05x7-T-G4-1.051#20</strain>
    </source>
</reference>
<feature type="transmembrane region" description="Helical" evidence="5">
    <location>
        <begin position="175"/>
        <end position="198"/>
    </location>
</feature>
<evidence type="ECO:0000256" key="5">
    <source>
        <dbReference type="SAM" id="Phobius"/>
    </source>
</evidence>
<comment type="subcellular location">
    <subcellularLocation>
        <location evidence="1">Membrane</location>
    </subcellularLocation>
</comment>
<dbReference type="AlphaFoldDB" id="A0A8W8KF31"/>
<evidence type="ECO:0000256" key="4">
    <source>
        <dbReference type="ARBA" id="ARBA00023136"/>
    </source>
</evidence>
<dbReference type="GO" id="GO:0008610">
    <property type="term" value="P:lipid biosynthetic process"/>
    <property type="evidence" value="ECO:0007669"/>
    <property type="project" value="InterPro"/>
</dbReference>
<name>A0A8W8KF31_MAGGI</name>
<dbReference type="GO" id="GO:0016491">
    <property type="term" value="F:oxidoreductase activity"/>
    <property type="evidence" value="ECO:0007669"/>
    <property type="project" value="InterPro"/>
</dbReference>
<dbReference type="GO" id="GO:0016020">
    <property type="term" value="C:membrane"/>
    <property type="evidence" value="ECO:0007669"/>
    <property type="project" value="UniProtKB-SubCell"/>
</dbReference>
<feature type="transmembrane region" description="Helical" evidence="5">
    <location>
        <begin position="147"/>
        <end position="169"/>
    </location>
</feature>
<evidence type="ECO:0000256" key="1">
    <source>
        <dbReference type="ARBA" id="ARBA00004370"/>
    </source>
</evidence>
<dbReference type="Pfam" id="PF04116">
    <property type="entry name" value="FA_hydroxylase"/>
    <property type="match status" value="1"/>
</dbReference>
<dbReference type="GO" id="GO:0005506">
    <property type="term" value="F:iron ion binding"/>
    <property type="evidence" value="ECO:0007669"/>
    <property type="project" value="InterPro"/>
</dbReference>
<dbReference type="OMA" id="WCAFTGN"/>